<gene>
    <name evidence="2" type="ORF">HHK36_011297</name>
</gene>
<name>A0A835DH35_TETSI</name>
<accession>A0A835DH35</accession>
<dbReference type="OrthoDB" id="1624361at2759"/>
<evidence type="ECO:0000313" key="3">
    <source>
        <dbReference type="Proteomes" id="UP000655225"/>
    </source>
</evidence>
<dbReference type="EMBL" id="JABCRI010000007">
    <property type="protein sequence ID" value="KAF8403198.1"/>
    <property type="molecule type" value="Genomic_DNA"/>
</dbReference>
<comment type="caution">
    <text evidence="2">The sequence shown here is derived from an EMBL/GenBank/DDBJ whole genome shotgun (WGS) entry which is preliminary data.</text>
</comment>
<reference evidence="2 3" key="1">
    <citation type="submission" date="2020-04" db="EMBL/GenBank/DDBJ databases">
        <title>Plant Genome Project.</title>
        <authorList>
            <person name="Zhang R.-G."/>
        </authorList>
    </citation>
    <scope>NUCLEOTIDE SEQUENCE [LARGE SCALE GENOMIC DNA]</scope>
    <source>
        <strain evidence="2">YNK0</strain>
        <tissue evidence="2">Leaf</tissue>
    </source>
</reference>
<dbReference type="Pfam" id="PF02519">
    <property type="entry name" value="Auxin_inducible"/>
    <property type="match status" value="1"/>
</dbReference>
<protein>
    <recommendedName>
        <fullName evidence="4">Small auxin up regulated protein</fullName>
    </recommendedName>
</protein>
<evidence type="ECO:0008006" key="4">
    <source>
        <dbReference type="Google" id="ProtNLM"/>
    </source>
</evidence>
<evidence type="ECO:0000256" key="1">
    <source>
        <dbReference type="ARBA" id="ARBA00006974"/>
    </source>
</evidence>
<sequence>MVLLWRKVAGGGEKKLPSDVPRGHIAVTVGEAGRRFVIRASYLNHPVFRQLLDQAYEEYGHNQDGLLAIPCDEIVFQSIIQSLKDCTNVSSCRLTEEKLGLSSWRESRPLLHGFARLTW</sequence>
<proteinExistence type="inferred from homology"/>
<dbReference type="Proteomes" id="UP000655225">
    <property type="component" value="Unassembled WGS sequence"/>
</dbReference>
<dbReference type="PANTHER" id="PTHR31374:SF269">
    <property type="entry name" value="AUXIN RESPONSIVE SAUR PROTEIN"/>
    <property type="match status" value="1"/>
</dbReference>
<evidence type="ECO:0000313" key="2">
    <source>
        <dbReference type="EMBL" id="KAF8403198.1"/>
    </source>
</evidence>
<comment type="similarity">
    <text evidence="1">Belongs to the ARG7 family.</text>
</comment>
<dbReference type="AlphaFoldDB" id="A0A835DH35"/>
<dbReference type="GO" id="GO:0009733">
    <property type="term" value="P:response to auxin"/>
    <property type="evidence" value="ECO:0007669"/>
    <property type="project" value="InterPro"/>
</dbReference>
<dbReference type="OMA" id="MICNIAK"/>
<organism evidence="2 3">
    <name type="scientific">Tetracentron sinense</name>
    <name type="common">Spur-leaf</name>
    <dbReference type="NCBI Taxonomy" id="13715"/>
    <lineage>
        <taxon>Eukaryota</taxon>
        <taxon>Viridiplantae</taxon>
        <taxon>Streptophyta</taxon>
        <taxon>Embryophyta</taxon>
        <taxon>Tracheophyta</taxon>
        <taxon>Spermatophyta</taxon>
        <taxon>Magnoliopsida</taxon>
        <taxon>Trochodendrales</taxon>
        <taxon>Trochodendraceae</taxon>
        <taxon>Tetracentron</taxon>
    </lineage>
</organism>
<dbReference type="PANTHER" id="PTHR31374">
    <property type="entry name" value="AUXIN-INDUCED PROTEIN-LIKE-RELATED"/>
    <property type="match status" value="1"/>
</dbReference>
<dbReference type="InterPro" id="IPR003676">
    <property type="entry name" value="SAUR_fam"/>
</dbReference>
<keyword evidence="3" id="KW-1185">Reference proteome</keyword>